<dbReference type="CDD" id="cd04301">
    <property type="entry name" value="NAT_SF"/>
    <property type="match status" value="1"/>
</dbReference>
<gene>
    <name evidence="7" type="ORF">EV213_1226</name>
</gene>
<comment type="similarity">
    <text evidence="1 5">Belongs to the acetyltransferase family. RimI subfamily.</text>
</comment>
<dbReference type="InterPro" id="IPR016181">
    <property type="entry name" value="Acyl_CoA_acyltransferase"/>
</dbReference>
<keyword evidence="7" id="KW-0689">Ribosomal protein</keyword>
<feature type="domain" description="N-acetyltransferase" evidence="6">
    <location>
        <begin position="5"/>
        <end position="151"/>
    </location>
</feature>
<protein>
    <recommendedName>
        <fullName evidence="5">[Ribosomal protein bS18]-alanine N-acetyltransferase</fullName>
        <ecNumber evidence="5">2.3.1.266</ecNumber>
    </recommendedName>
</protein>
<organism evidence="7 8">
    <name type="scientific">Aureibacillus halotolerans</name>
    <dbReference type="NCBI Taxonomy" id="1508390"/>
    <lineage>
        <taxon>Bacteria</taxon>
        <taxon>Bacillati</taxon>
        <taxon>Bacillota</taxon>
        <taxon>Bacilli</taxon>
        <taxon>Bacillales</taxon>
        <taxon>Bacillaceae</taxon>
        <taxon>Aureibacillus</taxon>
    </lineage>
</organism>
<evidence type="ECO:0000313" key="7">
    <source>
        <dbReference type="EMBL" id="TDQ35219.1"/>
    </source>
</evidence>
<keyword evidence="4" id="KW-0012">Acyltransferase</keyword>
<dbReference type="AlphaFoldDB" id="A0A4R6TQK4"/>
<sequence length="151" mass="17187">MQTSVTFRQMTLEDIDQVLHVEKHSFATPWRRQAFVQELSQNPYAHYVAAVHNETEVVGYCGVWIILDEAHVTNIALLPRYRGKKLGEALLHCALETVKAKGGKTVSLEVRLSNKVAQNLYTKFGFKKGGIRKGYYTDNNEDAMVMWVNLT</sequence>
<reference evidence="7 8" key="1">
    <citation type="submission" date="2019-03" db="EMBL/GenBank/DDBJ databases">
        <title>Genomic Encyclopedia of Type Strains, Phase IV (KMG-IV): sequencing the most valuable type-strain genomes for metagenomic binning, comparative biology and taxonomic classification.</title>
        <authorList>
            <person name="Goeker M."/>
        </authorList>
    </citation>
    <scope>NUCLEOTIDE SEQUENCE [LARGE SCALE GENOMIC DNA]</scope>
    <source>
        <strain evidence="7 8">DSM 28697</strain>
    </source>
</reference>
<dbReference type="Proteomes" id="UP000295632">
    <property type="component" value="Unassembled WGS sequence"/>
</dbReference>
<dbReference type="SUPFAM" id="SSF55729">
    <property type="entry name" value="Acyl-CoA N-acyltransferases (Nat)"/>
    <property type="match status" value="1"/>
</dbReference>
<keyword evidence="7" id="KW-0687">Ribonucleoprotein</keyword>
<evidence type="ECO:0000256" key="1">
    <source>
        <dbReference type="ARBA" id="ARBA00005395"/>
    </source>
</evidence>
<dbReference type="GO" id="GO:0008999">
    <property type="term" value="F:protein-N-terminal-alanine acetyltransferase activity"/>
    <property type="evidence" value="ECO:0007669"/>
    <property type="project" value="UniProtKB-EC"/>
</dbReference>
<dbReference type="PANTHER" id="PTHR43420:SF44">
    <property type="entry name" value="ACETYLTRANSFERASE YPEA"/>
    <property type="match status" value="1"/>
</dbReference>
<comment type="caution">
    <text evidence="7">The sequence shown here is derived from an EMBL/GenBank/DDBJ whole genome shotgun (WGS) entry which is preliminary data.</text>
</comment>
<proteinExistence type="inferred from homology"/>
<dbReference type="EC" id="2.3.1.266" evidence="5"/>
<keyword evidence="2 5" id="KW-0963">Cytoplasm</keyword>
<keyword evidence="8" id="KW-1185">Reference proteome</keyword>
<evidence type="ECO:0000256" key="5">
    <source>
        <dbReference type="RuleBase" id="RU363094"/>
    </source>
</evidence>
<evidence type="ECO:0000256" key="2">
    <source>
        <dbReference type="ARBA" id="ARBA00022490"/>
    </source>
</evidence>
<dbReference type="InterPro" id="IPR006464">
    <property type="entry name" value="AcTrfase_RimI/Ard1"/>
</dbReference>
<comment type="subcellular location">
    <subcellularLocation>
        <location evidence="5">Cytoplasm</location>
    </subcellularLocation>
</comment>
<dbReference type="EMBL" id="SNYJ01000022">
    <property type="protein sequence ID" value="TDQ35219.1"/>
    <property type="molecule type" value="Genomic_DNA"/>
</dbReference>
<dbReference type="PROSITE" id="PS51186">
    <property type="entry name" value="GNAT"/>
    <property type="match status" value="1"/>
</dbReference>
<dbReference type="Gene3D" id="3.40.630.30">
    <property type="match status" value="1"/>
</dbReference>
<dbReference type="NCBIfam" id="TIGR01575">
    <property type="entry name" value="rimI"/>
    <property type="match status" value="1"/>
</dbReference>
<dbReference type="Pfam" id="PF00583">
    <property type="entry name" value="Acetyltransf_1"/>
    <property type="match status" value="1"/>
</dbReference>
<evidence type="ECO:0000256" key="4">
    <source>
        <dbReference type="ARBA" id="ARBA00023315"/>
    </source>
</evidence>
<comment type="function">
    <text evidence="5">Acetylates the N-terminal alanine of ribosomal protein bS18.</text>
</comment>
<evidence type="ECO:0000313" key="8">
    <source>
        <dbReference type="Proteomes" id="UP000295632"/>
    </source>
</evidence>
<name>A0A4R6TQK4_9BACI</name>
<comment type="catalytic activity">
    <reaction evidence="5">
        <text>N-terminal L-alanyl-[ribosomal protein bS18] + acetyl-CoA = N-terminal N(alpha)-acetyl-L-alanyl-[ribosomal protein bS18] + CoA + H(+)</text>
        <dbReference type="Rhea" id="RHEA:43756"/>
        <dbReference type="Rhea" id="RHEA-COMP:10676"/>
        <dbReference type="Rhea" id="RHEA-COMP:10677"/>
        <dbReference type="ChEBI" id="CHEBI:15378"/>
        <dbReference type="ChEBI" id="CHEBI:57287"/>
        <dbReference type="ChEBI" id="CHEBI:57288"/>
        <dbReference type="ChEBI" id="CHEBI:64718"/>
        <dbReference type="ChEBI" id="CHEBI:83683"/>
        <dbReference type="EC" id="2.3.1.266"/>
    </reaction>
</comment>
<dbReference type="InterPro" id="IPR000182">
    <property type="entry name" value="GNAT_dom"/>
</dbReference>
<accession>A0A4R6TQK4</accession>
<keyword evidence="3 7" id="KW-0808">Transferase</keyword>
<dbReference type="RefSeq" id="WP_133581936.1">
    <property type="nucleotide sequence ID" value="NZ_SNYJ01000022.1"/>
</dbReference>
<evidence type="ECO:0000259" key="6">
    <source>
        <dbReference type="PROSITE" id="PS51186"/>
    </source>
</evidence>
<dbReference type="GO" id="GO:0005840">
    <property type="term" value="C:ribosome"/>
    <property type="evidence" value="ECO:0007669"/>
    <property type="project" value="UniProtKB-KW"/>
</dbReference>
<dbReference type="GO" id="GO:0005737">
    <property type="term" value="C:cytoplasm"/>
    <property type="evidence" value="ECO:0007669"/>
    <property type="project" value="UniProtKB-SubCell"/>
</dbReference>
<evidence type="ECO:0000256" key="3">
    <source>
        <dbReference type="ARBA" id="ARBA00022679"/>
    </source>
</evidence>
<dbReference type="PANTHER" id="PTHR43420">
    <property type="entry name" value="ACETYLTRANSFERASE"/>
    <property type="match status" value="1"/>
</dbReference>
<dbReference type="InterPro" id="IPR050680">
    <property type="entry name" value="YpeA/RimI_acetyltransf"/>
</dbReference>
<dbReference type="OrthoDB" id="9794566at2"/>